<dbReference type="PANTHER" id="PTHR31286:SF167">
    <property type="entry name" value="OS09G0268800 PROTEIN"/>
    <property type="match status" value="1"/>
</dbReference>
<dbReference type="PANTHER" id="PTHR31286">
    <property type="entry name" value="GLYCINE-RICH CELL WALL STRUCTURAL PROTEIN 1.8-LIKE"/>
    <property type="match status" value="1"/>
</dbReference>
<evidence type="ECO:0000313" key="3">
    <source>
        <dbReference type="Proteomes" id="UP000323000"/>
    </source>
</evidence>
<evidence type="ECO:0000259" key="1">
    <source>
        <dbReference type="Pfam" id="PF14111"/>
    </source>
</evidence>
<feature type="domain" description="DUF4283" evidence="1">
    <location>
        <begin position="5"/>
        <end position="74"/>
    </location>
</feature>
<dbReference type="InterPro" id="IPR040256">
    <property type="entry name" value="At4g02000-like"/>
</dbReference>
<dbReference type="InterPro" id="IPR025558">
    <property type="entry name" value="DUF4283"/>
</dbReference>
<dbReference type="Proteomes" id="UP000323000">
    <property type="component" value="Chromosome 11"/>
</dbReference>
<sequence>MLATSLLGKVLLSKPVKKDGFRAVMRKIWRTKDEVEIKAIKDNVFAFHFNNLDDKRRIISGGPWSFNDTLIVLEEPEGKMDIHKMKFNKAKFWIQIHNASMIYMTKDIKRFLGSIIDLVSPTPQDLVDVEILPFKNKRERREEVLGSRYDVANDRFGLAQGPIINSVNKEASCVKGFSFSSFGHDVVSHYTGPPSGKVLI</sequence>
<dbReference type="AlphaFoldDB" id="A0A5C7H2T2"/>
<evidence type="ECO:0000313" key="2">
    <source>
        <dbReference type="EMBL" id="TXG51290.1"/>
    </source>
</evidence>
<dbReference type="EMBL" id="VAHF01000011">
    <property type="protein sequence ID" value="TXG51290.1"/>
    <property type="molecule type" value="Genomic_DNA"/>
</dbReference>
<accession>A0A5C7H2T2</accession>
<dbReference type="Pfam" id="PF14111">
    <property type="entry name" value="DUF4283"/>
    <property type="match status" value="1"/>
</dbReference>
<name>A0A5C7H2T2_9ROSI</name>
<gene>
    <name evidence="2" type="ORF">EZV62_023814</name>
</gene>
<keyword evidence="3" id="KW-1185">Reference proteome</keyword>
<comment type="caution">
    <text evidence="2">The sequence shown here is derived from an EMBL/GenBank/DDBJ whole genome shotgun (WGS) entry which is preliminary data.</text>
</comment>
<proteinExistence type="predicted"/>
<dbReference type="OrthoDB" id="993059at2759"/>
<organism evidence="2 3">
    <name type="scientific">Acer yangbiense</name>
    <dbReference type="NCBI Taxonomy" id="1000413"/>
    <lineage>
        <taxon>Eukaryota</taxon>
        <taxon>Viridiplantae</taxon>
        <taxon>Streptophyta</taxon>
        <taxon>Embryophyta</taxon>
        <taxon>Tracheophyta</taxon>
        <taxon>Spermatophyta</taxon>
        <taxon>Magnoliopsida</taxon>
        <taxon>eudicotyledons</taxon>
        <taxon>Gunneridae</taxon>
        <taxon>Pentapetalae</taxon>
        <taxon>rosids</taxon>
        <taxon>malvids</taxon>
        <taxon>Sapindales</taxon>
        <taxon>Sapindaceae</taxon>
        <taxon>Hippocastanoideae</taxon>
        <taxon>Acereae</taxon>
        <taxon>Acer</taxon>
    </lineage>
</organism>
<protein>
    <recommendedName>
        <fullName evidence="1">DUF4283 domain-containing protein</fullName>
    </recommendedName>
</protein>
<reference evidence="3" key="1">
    <citation type="journal article" date="2019" name="Gigascience">
        <title>De novo genome assembly of the endangered Acer yangbiense, a plant species with extremely small populations endemic to Yunnan Province, China.</title>
        <authorList>
            <person name="Yang J."/>
            <person name="Wariss H.M."/>
            <person name="Tao L."/>
            <person name="Zhang R."/>
            <person name="Yun Q."/>
            <person name="Hollingsworth P."/>
            <person name="Dao Z."/>
            <person name="Luo G."/>
            <person name="Guo H."/>
            <person name="Ma Y."/>
            <person name="Sun W."/>
        </authorList>
    </citation>
    <scope>NUCLEOTIDE SEQUENCE [LARGE SCALE GENOMIC DNA]</scope>
    <source>
        <strain evidence="3">cv. Malutang</strain>
    </source>
</reference>